<keyword evidence="4" id="KW-1185">Reference proteome</keyword>
<dbReference type="PANTHER" id="PTHR36582">
    <property type="entry name" value="ANTITOXIN PARD"/>
    <property type="match status" value="1"/>
</dbReference>
<evidence type="ECO:0000313" key="4">
    <source>
        <dbReference type="Proteomes" id="UP000757604"/>
    </source>
</evidence>
<organism evidence="3 4">
    <name type="scientific">Rhizobium herbae</name>
    <dbReference type="NCBI Taxonomy" id="508661"/>
    <lineage>
        <taxon>Bacteria</taxon>
        <taxon>Pseudomonadati</taxon>
        <taxon>Pseudomonadota</taxon>
        <taxon>Alphaproteobacteria</taxon>
        <taxon>Hyphomicrobiales</taxon>
        <taxon>Rhizobiaceae</taxon>
        <taxon>Rhizobium/Agrobacterium group</taxon>
        <taxon>Rhizobium</taxon>
    </lineage>
</organism>
<dbReference type="InterPro" id="IPR038296">
    <property type="entry name" value="ParD_sf"/>
</dbReference>
<dbReference type="SUPFAM" id="SSF47598">
    <property type="entry name" value="Ribbon-helix-helix"/>
    <property type="match status" value="1"/>
</dbReference>
<proteinExistence type="inferred from homology"/>
<comment type="similarity">
    <text evidence="1">Belongs to the ParD antitoxin family.</text>
</comment>
<name>A0ABS7HFV8_9HYPH</name>
<dbReference type="Pfam" id="PF03693">
    <property type="entry name" value="ParD_antitoxin"/>
    <property type="match status" value="1"/>
</dbReference>
<evidence type="ECO:0000256" key="1">
    <source>
        <dbReference type="ARBA" id="ARBA00008580"/>
    </source>
</evidence>
<comment type="caution">
    <text evidence="3">The sequence shown here is derived from an EMBL/GenBank/DDBJ whole genome shotgun (WGS) entry which is preliminary data.</text>
</comment>
<evidence type="ECO:0000256" key="2">
    <source>
        <dbReference type="ARBA" id="ARBA00022649"/>
    </source>
</evidence>
<sequence>MSNAKKSFVIGDHFDGFIEEQVRSGRFNNASEVVRAGLRLLERDEAKLAELRRLIKEGEDDIAAGRVYEYEDGEALLNDIMHGQHDD</sequence>
<dbReference type="NCBIfam" id="TIGR02606">
    <property type="entry name" value="antidote_CC2985"/>
    <property type="match status" value="1"/>
</dbReference>
<gene>
    <name evidence="3" type="ORF">JNB71_22425</name>
</gene>
<dbReference type="Gene3D" id="6.10.10.120">
    <property type="entry name" value="Antitoxin ParD1-like"/>
    <property type="match status" value="1"/>
</dbReference>
<dbReference type="InterPro" id="IPR022789">
    <property type="entry name" value="ParD"/>
</dbReference>
<accession>A0ABS7HFV8</accession>
<keyword evidence="2" id="KW-1277">Toxin-antitoxin system</keyword>
<protein>
    <submittedName>
        <fullName evidence="3">Type II toxin-antitoxin system ParD family antitoxin</fullName>
    </submittedName>
</protein>
<dbReference type="EMBL" id="JAEUAO010000007">
    <property type="protein sequence ID" value="MBW9066068.1"/>
    <property type="molecule type" value="Genomic_DNA"/>
</dbReference>
<reference evidence="3 4" key="1">
    <citation type="journal article" date="2021" name="MBio">
        <title>Poor Competitiveness of Bradyrhizobium in Pigeon Pea Root Colonization in Indian Soils.</title>
        <authorList>
            <person name="Chalasani D."/>
            <person name="Basu A."/>
            <person name="Pullabhotla S.V.S.R.N."/>
            <person name="Jorrin B."/>
            <person name="Neal A.L."/>
            <person name="Poole P.S."/>
            <person name="Podile A.R."/>
            <person name="Tkacz A."/>
        </authorList>
    </citation>
    <scope>NUCLEOTIDE SEQUENCE [LARGE SCALE GENOMIC DNA]</scope>
    <source>
        <strain evidence="3 4">HU44</strain>
    </source>
</reference>
<dbReference type="InterPro" id="IPR010985">
    <property type="entry name" value="Ribbon_hlx_hlx"/>
</dbReference>
<dbReference type="Proteomes" id="UP000757604">
    <property type="component" value="Unassembled WGS sequence"/>
</dbReference>
<dbReference type="RefSeq" id="WP_220374005.1">
    <property type="nucleotide sequence ID" value="NZ_JAEUAO010000007.1"/>
</dbReference>
<evidence type="ECO:0000313" key="3">
    <source>
        <dbReference type="EMBL" id="MBW9066068.1"/>
    </source>
</evidence>
<dbReference type="PANTHER" id="PTHR36582:SF2">
    <property type="entry name" value="ANTITOXIN PARD"/>
    <property type="match status" value="1"/>
</dbReference>